<dbReference type="RefSeq" id="WP_387252670.1">
    <property type="nucleotide sequence ID" value="NZ_JBIALX010000008.1"/>
</dbReference>
<dbReference type="NCBIfam" id="NF040653">
    <property type="entry name" value="Rv1535_dom"/>
    <property type="match status" value="1"/>
</dbReference>
<reference evidence="1 2" key="1">
    <citation type="submission" date="2024-10" db="EMBL/GenBank/DDBJ databases">
        <title>The Natural Products Discovery Center: Release of the First 8490 Sequenced Strains for Exploring Actinobacteria Biosynthetic Diversity.</title>
        <authorList>
            <person name="Kalkreuter E."/>
            <person name="Kautsar S.A."/>
            <person name="Yang D."/>
            <person name="Bader C.D."/>
            <person name="Teijaro C.N."/>
            <person name="Fluegel L."/>
            <person name="Davis C.M."/>
            <person name="Simpson J.R."/>
            <person name="Lauterbach L."/>
            <person name="Steele A.D."/>
            <person name="Gui C."/>
            <person name="Meng S."/>
            <person name="Li G."/>
            <person name="Viehrig K."/>
            <person name="Ye F."/>
            <person name="Su P."/>
            <person name="Kiefer A.F."/>
            <person name="Nichols A."/>
            <person name="Cepeda A.J."/>
            <person name="Yan W."/>
            <person name="Fan B."/>
            <person name="Jiang Y."/>
            <person name="Adhikari A."/>
            <person name="Zheng C.-J."/>
            <person name="Schuster L."/>
            <person name="Cowan T.M."/>
            <person name="Smanski M.J."/>
            <person name="Chevrette M.G."/>
            <person name="De Carvalho L.P.S."/>
            <person name="Shen B."/>
        </authorList>
    </citation>
    <scope>NUCLEOTIDE SEQUENCE [LARGE SCALE GENOMIC DNA]</scope>
    <source>
        <strain evidence="1 2">NPDC004550</strain>
    </source>
</reference>
<organism evidence="1 2">
    <name type="scientific">Nocardia africana</name>
    <dbReference type="NCBI Taxonomy" id="134964"/>
    <lineage>
        <taxon>Bacteria</taxon>
        <taxon>Bacillati</taxon>
        <taxon>Actinomycetota</taxon>
        <taxon>Actinomycetes</taxon>
        <taxon>Mycobacteriales</taxon>
        <taxon>Nocardiaceae</taxon>
        <taxon>Nocardia</taxon>
    </lineage>
</organism>
<sequence>MRTAEVGGGQDPLTGALTQVLTVPLRELYAALWRLGVIDVVGGSSR</sequence>
<dbReference type="EMBL" id="JBIALX010000008">
    <property type="protein sequence ID" value="MFF0455733.1"/>
    <property type="molecule type" value="Genomic_DNA"/>
</dbReference>
<evidence type="ECO:0000313" key="2">
    <source>
        <dbReference type="Proteomes" id="UP001601521"/>
    </source>
</evidence>
<gene>
    <name evidence="1" type="ORF">ACFYTH_20415</name>
</gene>
<evidence type="ECO:0000313" key="1">
    <source>
        <dbReference type="EMBL" id="MFF0455733.1"/>
    </source>
</evidence>
<name>A0ABW6NL03_9NOCA</name>
<proteinExistence type="predicted"/>
<dbReference type="Proteomes" id="UP001601521">
    <property type="component" value="Unassembled WGS sequence"/>
</dbReference>
<protein>
    <submittedName>
        <fullName evidence="1">Rv1535 domain-containing protein</fullName>
    </submittedName>
</protein>
<comment type="caution">
    <text evidence="1">The sequence shown here is derived from an EMBL/GenBank/DDBJ whole genome shotgun (WGS) entry which is preliminary data.</text>
</comment>
<keyword evidence="2" id="KW-1185">Reference proteome</keyword>
<accession>A0ABW6NL03</accession>